<feature type="domain" description="Pyrroline-5-carboxylate reductase catalytic N-terminal" evidence="2">
    <location>
        <begin position="2"/>
        <end position="94"/>
    </location>
</feature>
<keyword evidence="1" id="KW-0560">Oxidoreductase</keyword>
<dbReference type="SUPFAM" id="SSF51735">
    <property type="entry name" value="NAD(P)-binding Rossmann-fold domains"/>
    <property type="match status" value="1"/>
</dbReference>
<evidence type="ECO:0000313" key="4">
    <source>
        <dbReference type="Proteomes" id="UP000001887"/>
    </source>
</evidence>
<reference evidence="3 4" key="1">
    <citation type="journal article" date="2009" name="Stand. Genomic Sci.">
        <title>Complete genome sequence of Pirellula staleyi type strain (ATCC 27377).</title>
        <authorList>
            <person name="Clum A."/>
            <person name="Tindall B.J."/>
            <person name="Sikorski J."/>
            <person name="Ivanova N."/>
            <person name="Mavrommatis K."/>
            <person name="Lucas S."/>
            <person name="Glavina del Rio T."/>
            <person name="Nolan M."/>
            <person name="Chen F."/>
            <person name="Tice H."/>
            <person name="Pitluck S."/>
            <person name="Cheng J.F."/>
            <person name="Chertkov O."/>
            <person name="Brettin T."/>
            <person name="Han C."/>
            <person name="Detter J.C."/>
            <person name="Kuske C."/>
            <person name="Bruce D."/>
            <person name="Goodwin L."/>
            <person name="Ovchinikova G."/>
            <person name="Pati A."/>
            <person name="Mikhailova N."/>
            <person name="Chen A."/>
            <person name="Palaniappan K."/>
            <person name="Land M."/>
            <person name="Hauser L."/>
            <person name="Chang Y.J."/>
            <person name="Jeffries C.D."/>
            <person name="Chain P."/>
            <person name="Rohde M."/>
            <person name="Goker M."/>
            <person name="Bristow J."/>
            <person name="Eisen J.A."/>
            <person name="Markowitz V."/>
            <person name="Hugenholtz P."/>
            <person name="Kyrpides N.C."/>
            <person name="Klenk H.P."/>
            <person name="Lapidus A."/>
        </authorList>
    </citation>
    <scope>NUCLEOTIDE SEQUENCE [LARGE SCALE GENOMIC DNA]</scope>
    <source>
        <strain evidence="4">ATCC 27377 / DSM 6068 / ICPB 4128</strain>
    </source>
</reference>
<organism evidence="3 4">
    <name type="scientific">Pirellula staleyi (strain ATCC 27377 / DSM 6068 / ICPB 4128)</name>
    <name type="common">Pirella staleyi</name>
    <dbReference type="NCBI Taxonomy" id="530564"/>
    <lineage>
        <taxon>Bacteria</taxon>
        <taxon>Pseudomonadati</taxon>
        <taxon>Planctomycetota</taxon>
        <taxon>Planctomycetia</taxon>
        <taxon>Pirellulales</taxon>
        <taxon>Pirellulaceae</taxon>
        <taxon>Pirellula</taxon>
    </lineage>
</organism>
<keyword evidence="4" id="KW-1185">Reference proteome</keyword>
<dbReference type="EMBL" id="CP001848">
    <property type="protein sequence ID" value="ADB15718.1"/>
    <property type="molecule type" value="Genomic_DNA"/>
</dbReference>
<dbReference type="eggNOG" id="COG2085">
    <property type="taxonomic scope" value="Bacteria"/>
</dbReference>
<dbReference type="GO" id="GO:0016491">
    <property type="term" value="F:oxidoreductase activity"/>
    <property type="evidence" value="ECO:0007669"/>
    <property type="project" value="UniProtKB-KW"/>
</dbReference>
<evidence type="ECO:0000256" key="1">
    <source>
        <dbReference type="ARBA" id="ARBA00023002"/>
    </source>
</evidence>
<dbReference type="Proteomes" id="UP000001887">
    <property type="component" value="Chromosome"/>
</dbReference>
<dbReference type="Pfam" id="PF03807">
    <property type="entry name" value="F420_oxidored"/>
    <property type="match status" value="1"/>
</dbReference>
<dbReference type="PANTHER" id="PTHR14239:SF10">
    <property type="entry name" value="REDUCTASE"/>
    <property type="match status" value="1"/>
</dbReference>
<dbReference type="OrthoDB" id="9786864at2"/>
<gene>
    <name evidence="3" type="ordered locus">Psta_1034</name>
</gene>
<dbReference type="InterPro" id="IPR028939">
    <property type="entry name" value="P5C_Rdtase_cat_N"/>
</dbReference>
<dbReference type="STRING" id="530564.Psta_1034"/>
<dbReference type="Gene3D" id="3.40.50.720">
    <property type="entry name" value="NAD(P)-binding Rossmann-like Domain"/>
    <property type="match status" value="1"/>
</dbReference>
<dbReference type="PANTHER" id="PTHR14239">
    <property type="entry name" value="DUDULIN-RELATED"/>
    <property type="match status" value="1"/>
</dbReference>
<evidence type="ECO:0000259" key="2">
    <source>
        <dbReference type="Pfam" id="PF03807"/>
    </source>
</evidence>
<name>D2R8A1_PIRSD</name>
<protein>
    <submittedName>
        <fullName evidence="3">NADP oxidoreductase coenzyme F420-dependent</fullName>
    </submittedName>
</protein>
<dbReference type="InterPro" id="IPR051267">
    <property type="entry name" value="STEAP_metalloreductase"/>
</dbReference>
<dbReference type="KEGG" id="psl:Psta_1034"/>
<dbReference type="AlphaFoldDB" id="D2R8A1"/>
<accession>D2R8A1</accession>
<evidence type="ECO:0000313" key="3">
    <source>
        <dbReference type="EMBL" id="ADB15718.1"/>
    </source>
</evidence>
<dbReference type="HOGENOM" id="CLU_076368_2_1_0"/>
<proteinExistence type="predicted"/>
<sequence length="210" mass="21603">MRLAVLGTGGVGGTLGVKWSTAGHSVVFGSRDPASEKVQKLLQAGGANSCADLPHEAIAGADAILLAVPWPAIEQTLATLGDLSGRLLIDCSNPLKSDFSGIEVPAAGSAAQQIAAWAPGAIVVKAFNSAGVKTMRDPMFGTQKATMFYCGDDEAAKIILAQLITDIGFEPLDAGGLDMAGSIEALAMFYIHLAFKRGVGSNSAFGILRR</sequence>
<dbReference type="InterPro" id="IPR036291">
    <property type="entry name" value="NAD(P)-bd_dom_sf"/>
</dbReference>